<dbReference type="InParanoid" id="A0A3Q7HUC7"/>
<proteinExistence type="predicted"/>
<reference evidence="1" key="2">
    <citation type="submission" date="2019-01" db="UniProtKB">
        <authorList>
            <consortium name="EnsemblPlants"/>
        </authorList>
    </citation>
    <scope>IDENTIFICATION</scope>
    <source>
        <strain evidence="1">cv. Heinz 1706</strain>
    </source>
</reference>
<dbReference type="AlphaFoldDB" id="A0A3Q7HUC7"/>
<dbReference type="EnsemblPlants" id="Solyc08g077827.1.1">
    <property type="protein sequence ID" value="Solyc08g077827.1.1"/>
    <property type="gene ID" value="Solyc08g077827.1"/>
</dbReference>
<reference evidence="1" key="1">
    <citation type="journal article" date="2012" name="Nature">
        <title>The tomato genome sequence provides insights into fleshy fruit evolution.</title>
        <authorList>
            <consortium name="Tomato Genome Consortium"/>
        </authorList>
    </citation>
    <scope>NUCLEOTIDE SEQUENCE [LARGE SCALE GENOMIC DNA]</scope>
    <source>
        <strain evidence="1">cv. Heinz 1706</strain>
    </source>
</reference>
<accession>A0A3Q7HUC7</accession>
<dbReference type="Gramene" id="Solyc08g077827.1.1">
    <property type="protein sequence ID" value="Solyc08g077827.1.1"/>
    <property type="gene ID" value="Solyc08g077827.1"/>
</dbReference>
<protein>
    <submittedName>
        <fullName evidence="1">Uncharacterized protein</fullName>
    </submittedName>
</protein>
<dbReference type="Proteomes" id="UP000004994">
    <property type="component" value="Chromosome 8"/>
</dbReference>
<evidence type="ECO:0000313" key="1">
    <source>
        <dbReference type="EnsemblPlants" id="Solyc08g077827.1.1"/>
    </source>
</evidence>
<name>A0A3Q7HUC7_SOLLC</name>
<evidence type="ECO:0000313" key="2">
    <source>
        <dbReference type="Proteomes" id="UP000004994"/>
    </source>
</evidence>
<sequence>MKNSQTLTETALNVTESNHVFFTCFHSNQKENTPSLVLLPPKSNPNSPISDVRFAGRADDIEGLDVGDLISLVEKVEDLGHVNVGTE</sequence>
<keyword evidence="2" id="KW-1185">Reference proteome</keyword>
<organism evidence="1">
    <name type="scientific">Solanum lycopersicum</name>
    <name type="common">Tomato</name>
    <name type="synonym">Lycopersicon esculentum</name>
    <dbReference type="NCBI Taxonomy" id="4081"/>
    <lineage>
        <taxon>Eukaryota</taxon>
        <taxon>Viridiplantae</taxon>
        <taxon>Streptophyta</taxon>
        <taxon>Embryophyta</taxon>
        <taxon>Tracheophyta</taxon>
        <taxon>Spermatophyta</taxon>
        <taxon>Magnoliopsida</taxon>
        <taxon>eudicotyledons</taxon>
        <taxon>Gunneridae</taxon>
        <taxon>Pentapetalae</taxon>
        <taxon>asterids</taxon>
        <taxon>lamiids</taxon>
        <taxon>Solanales</taxon>
        <taxon>Solanaceae</taxon>
        <taxon>Solanoideae</taxon>
        <taxon>Solaneae</taxon>
        <taxon>Solanum</taxon>
        <taxon>Solanum subgen. Lycopersicon</taxon>
    </lineage>
</organism>